<comment type="caution">
    <text evidence="1">The sequence shown here is derived from an EMBL/GenBank/DDBJ whole genome shotgun (WGS) entry which is preliminary data.</text>
</comment>
<proteinExistence type="predicted"/>
<protein>
    <submittedName>
        <fullName evidence="1">Uncharacterized protein</fullName>
    </submittedName>
</protein>
<dbReference type="Proteomes" id="UP000821845">
    <property type="component" value="Chromosome 9"/>
</dbReference>
<accession>A0ACB7RLR6</accession>
<name>A0ACB7RLR6_HYAAI</name>
<sequence>MPPSCSQLDSPLQVRSVLQQVVLAVAIAEEALQFEHRNLHAGHVLVTRTHDDTCRGCVGGRDIVVDTCGLRAHVAGYGLARITDENGPLYTEPSDIYETSKDHDLLFAYRNMATITRNEWDGFHPLTNVLYVLHLTEQLHRRYRRTLRHDSQAALVWSEMESWRDHLLHYTALAPFVEENFKSMA</sequence>
<organism evidence="1 2">
    <name type="scientific">Hyalomma asiaticum</name>
    <name type="common">Tick</name>
    <dbReference type="NCBI Taxonomy" id="266040"/>
    <lineage>
        <taxon>Eukaryota</taxon>
        <taxon>Metazoa</taxon>
        <taxon>Ecdysozoa</taxon>
        <taxon>Arthropoda</taxon>
        <taxon>Chelicerata</taxon>
        <taxon>Arachnida</taxon>
        <taxon>Acari</taxon>
        <taxon>Parasitiformes</taxon>
        <taxon>Ixodida</taxon>
        <taxon>Ixodoidea</taxon>
        <taxon>Ixodidae</taxon>
        <taxon>Hyalomminae</taxon>
        <taxon>Hyalomma</taxon>
    </lineage>
</organism>
<keyword evidence="2" id="KW-1185">Reference proteome</keyword>
<dbReference type="EMBL" id="CM023489">
    <property type="protein sequence ID" value="KAH6922626.1"/>
    <property type="molecule type" value="Genomic_DNA"/>
</dbReference>
<gene>
    <name evidence="1" type="ORF">HPB50_017305</name>
</gene>
<evidence type="ECO:0000313" key="1">
    <source>
        <dbReference type="EMBL" id="KAH6922626.1"/>
    </source>
</evidence>
<reference evidence="1" key="1">
    <citation type="submission" date="2020-05" db="EMBL/GenBank/DDBJ databases">
        <title>Large-scale comparative analyses of tick genomes elucidate their genetic diversity and vector capacities.</title>
        <authorList>
            <person name="Jia N."/>
            <person name="Wang J."/>
            <person name="Shi W."/>
            <person name="Du L."/>
            <person name="Sun Y."/>
            <person name="Zhan W."/>
            <person name="Jiang J."/>
            <person name="Wang Q."/>
            <person name="Zhang B."/>
            <person name="Ji P."/>
            <person name="Sakyi L.B."/>
            <person name="Cui X."/>
            <person name="Yuan T."/>
            <person name="Jiang B."/>
            <person name="Yang W."/>
            <person name="Lam T.T.-Y."/>
            <person name="Chang Q."/>
            <person name="Ding S."/>
            <person name="Wang X."/>
            <person name="Zhu J."/>
            <person name="Ruan X."/>
            <person name="Zhao L."/>
            <person name="Wei J."/>
            <person name="Que T."/>
            <person name="Du C."/>
            <person name="Cheng J."/>
            <person name="Dai P."/>
            <person name="Han X."/>
            <person name="Huang E."/>
            <person name="Gao Y."/>
            <person name="Liu J."/>
            <person name="Shao H."/>
            <person name="Ye R."/>
            <person name="Li L."/>
            <person name="Wei W."/>
            <person name="Wang X."/>
            <person name="Wang C."/>
            <person name="Yang T."/>
            <person name="Huo Q."/>
            <person name="Li W."/>
            <person name="Guo W."/>
            <person name="Chen H."/>
            <person name="Zhou L."/>
            <person name="Ni X."/>
            <person name="Tian J."/>
            <person name="Zhou Y."/>
            <person name="Sheng Y."/>
            <person name="Liu T."/>
            <person name="Pan Y."/>
            <person name="Xia L."/>
            <person name="Li J."/>
            <person name="Zhao F."/>
            <person name="Cao W."/>
        </authorList>
    </citation>
    <scope>NUCLEOTIDE SEQUENCE</scope>
    <source>
        <strain evidence="1">Hyas-2018</strain>
    </source>
</reference>
<evidence type="ECO:0000313" key="2">
    <source>
        <dbReference type="Proteomes" id="UP000821845"/>
    </source>
</evidence>